<dbReference type="Gene3D" id="3.40.250.10">
    <property type="entry name" value="Rhodanese-like domain"/>
    <property type="match status" value="1"/>
</dbReference>
<accession>A0ABR7P901</accession>
<proteinExistence type="predicted"/>
<protein>
    <submittedName>
        <fullName evidence="2">Rhodanese-like domain-containing protein</fullName>
    </submittedName>
</protein>
<dbReference type="CDD" id="cd00158">
    <property type="entry name" value="RHOD"/>
    <property type="match status" value="1"/>
</dbReference>
<dbReference type="Pfam" id="PF00581">
    <property type="entry name" value="Rhodanese"/>
    <property type="match status" value="1"/>
</dbReference>
<dbReference type="SUPFAM" id="SSF52821">
    <property type="entry name" value="Rhodanese/Cell cycle control phosphatase"/>
    <property type="match status" value="1"/>
</dbReference>
<dbReference type="InterPro" id="IPR036873">
    <property type="entry name" value="Rhodanese-like_dom_sf"/>
</dbReference>
<dbReference type="InterPro" id="IPR050229">
    <property type="entry name" value="GlpE_sulfurtransferase"/>
</dbReference>
<gene>
    <name evidence="2" type="ORF">H8712_03750</name>
</gene>
<dbReference type="EMBL" id="JACRTP010000001">
    <property type="protein sequence ID" value="MBC8627737.1"/>
    <property type="molecule type" value="Genomic_DNA"/>
</dbReference>
<keyword evidence="3" id="KW-1185">Reference proteome</keyword>
<dbReference type="PANTHER" id="PTHR43031:SF16">
    <property type="entry name" value="OXIDOREDUCTASE"/>
    <property type="match status" value="1"/>
</dbReference>
<dbReference type="PANTHER" id="PTHR43031">
    <property type="entry name" value="FAD-DEPENDENT OXIDOREDUCTASE"/>
    <property type="match status" value="1"/>
</dbReference>
<sequence>MAGIDTISAQQLDEYYRQDVVFIIDLRSPKEYLECHYFGALNLPYEDFDEIENTILEHLPKEGLMILYCDRGSASLMAARELMKKGYRVKSVVGGIHSYSGSNLYFSPMHSKINKNK</sequence>
<reference evidence="2 3" key="1">
    <citation type="submission" date="2020-08" db="EMBL/GenBank/DDBJ databases">
        <title>Genome public.</title>
        <authorList>
            <person name="Liu C."/>
            <person name="Sun Q."/>
        </authorList>
    </citation>
    <scope>NUCLEOTIDE SEQUENCE [LARGE SCALE GENOMIC DNA]</scope>
    <source>
        <strain evidence="2 3">3_YM_SP_D4_24.mj</strain>
    </source>
</reference>
<dbReference type="InterPro" id="IPR001763">
    <property type="entry name" value="Rhodanese-like_dom"/>
</dbReference>
<dbReference type="SMART" id="SM00450">
    <property type="entry name" value="RHOD"/>
    <property type="match status" value="1"/>
</dbReference>
<evidence type="ECO:0000259" key="1">
    <source>
        <dbReference type="PROSITE" id="PS50206"/>
    </source>
</evidence>
<organism evidence="2 3">
    <name type="scientific">Blautia stercoris</name>
    <dbReference type="NCBI Taxonomy" id="871664"/>
    <lineage>
        <taxon>Bacteria</taxon>
        <taxon>Bacillati</taxon>
        <taxon>Bacillota</taxon>
        <taxon>Clostridia</taxon>
        <taxon>Lachnospirales</taxon>
        <taxon>Lachnospiraceae</taxon>
        <taxon>Blautia</taxon>
    </lineage>
</organism>
<feature type="domain" description="Rhodanese" evidence="1">
    <location>
        <begin position="17"/>
        <end position="108"/>
    </location>
</feature>
<comment type="caution">
    <text evidence="2">The sequence shown here is derived from an EMBL/GenBank/DDBJ whole genome shotgun (WGS) entry which is preliminary data.</text>
</comment>
<evidence type="ECO:0000313" key="3">
    <source>
        <dbReference type="Proteomes" id="UP000661649"/>
    </source>
</evidence>
<evidence type="ECO:0000313" key="2">
    <source>
        <dbReference type="EMBL" id="MBC8627737.1"/>
    </source>
</evidence>
<name>A0ABR7P901_9FIRM</name>
<dbReference type="PROSITE" id="PS50206">
    <property type="entry name" value="RHODANESE_3"/>
    <property type="match status" value="1"/>
</dbReference>
<dbReference type="Proteomes" id="UP000661649">
    <property type="component" value="Unassembled WGS sequence"/>
</dbReference>
<dbReference type="RefSeq" id="WP_117455194.1">
    <property type="nucleotide sequence ID" value="NZ_JACRTP010000001.1"/>
</dbReference>